<sequence>MPSPHDCSPPQHDDRVACGSLCTGHRDVDLASHTARTAIRLQVTADAVGWVGGRRIVVVPDGRREPGAVSPHMVIPTSRNALDIPAE</sequence>
<dbReference type="AlphaFoldDB" id="A0A4R2IVM2"/>
<organism evidence="1 2">
    <name type="scientific">Actinocrispum wychmicini</name>
    <dbReference type="NCBI Taxonomy" id="1213861"/>
    <lineage>
        <taxon>Bacteria</taxon>
        <taxon>Bacillati</taxon>
        <taxon>Actinomycetota</taxon>
        <taxon>Actinomycetes</taxon>
        <taxon>Pseudonocardiales</taxon>
        <taxon>Pseudonocardiaceae</taxon>
        <taxon>Actinocrispum</taxon>
    </lineage>
</organism>
<name>A0A4R2IVM2_9PSEU</name>
<dbReference type="RefSeq" id="WP_132124945.1">
    <property type="nucleotide sequence ID" value="NZ_SLWS01000014.1"/>
</dbReference>
<comment type="caution">
    <text evidence="1">The sequence shown here is derived from an EMBL/GenBank/DDBJ whole genome shotgun (WGS) entry which is preliminary data.</text>
</comment>
<evidence type="ECO:0000313" key="1">
    <source>
        <dbReference type="EMBL" id="TCO49693.1"/>
    </source>
</evidence>
<evidence type="ECO:0000313" key="2">
    <source>
        <dbReference type="Proteomes" id="UP000295680"/>
    </source>
</evidence>
<keyword evidence="2" id="KW-1185">Reference proteome</keyword>
<accession>A0A4R2IVM2</accession>
<proteinExistence type="predicted"/>
<protein>
    <submittedName>
        <fullName evidence="1">Uncharacterized protein</fullName>
    </submittedName>
</protein>
<reference evidence="1 2" key="1">
    <citation type="submission" date="2019-03" db="EMBL/GenBank/DDBJ databases">
        <title>Genomic Encyclopedia of Type Strains, Phase IV (KMG-IV): sequencing the most valuable type-strain genomes for metagenomic binning, comparative biology and taxonomic classification.</title>
        <authorList>
            <person name="Goeker M."/>
        </authorList>
    </citation>
    <scope>NUCLEOTIDE SEQUENCE [LARGE SCALE GENOMIC DNA]</scope>
    <source>
        <strain evidence="1 2">DSM 45934</strain>
    </source>
</reference>
<dbReference type="Proteomes" id="UP000295680">
    <property type="component" value="Unassembled WGS sequence"/>
</dbReference>
<gene>
    <name evidence="1" type="ORF">EV192_11459</name>
</gene>
<dbReference type="EMBL" id="SLWS01000014">
    <property type="protein sequence ID" value="TCO49693.1"/>
    <property type="molecule type" value="Genomic_DNA"/>
</dbReference>